<sequence length="479" mass="54377">MRNSSEYIKSLRDGRSIYYRGTKVDDVTTHPILSVPISHAKSFFDFREDKELRKFLTFNDSKLGEISGFYKIPKNSDDLWYRSRLIQETTRLSSGLFNIIQAIGTDALYALMIVTKKLNDQKFYSNVIKYYEYLATKDLAVATAQTDVKGDRQKRPSEQSDPDLYVRVVDVRDDGIVVRGAKVHTTQSIASNEIIFLPYRAMIEGDKDHAIAFAIPSNTKGLKMIVRPMIEIEGLPSKEDAPLASKHAEAETMTILDDVFVPWERVFMFKDWKYAGELANLFALFHRFTAISYRTVEADLYLGAAKLSARYNNIESAPHVKDEIIDSIMYREIMYMAARISALEPNIDSNSGIAVPNSLYTNIGKLYSNAYFPEILKDVIDIAGGIVSTLPSTADINNPQEKVYIEKYLRGNPQFTGEERFKLLRFVRELVGGPFAGYMLGWMIHAEGSVAASKIAMLREYNFDRAEDLVSKIADVRKK</sequence>
<protein>
    <submittedName>
        <fullName evidence="6">4-hydroxybutyryl-CoA dehydratase</fullName>
    </submittedName>
</protein>
<dbReference type="GO" id="GO:0016627">
    <property type="term" value="F:oxidoreductase activity, acting on the CH-CH group of donors"/>
    <property type="evidence" value="ECO:0007669"/>
    <property type="project" value="InterPro"/>
</dbReference>
<evidence type="ECO:0000256" key="2">
    <source>
        <dbReference type="ARBA" id="ARBA00022827"/>
    </source>
</evidence>
<keyword evidence="7" id="KW-1185">Reference proteome</keyword>
<dbReference type="Proteomes" id="UP000248044">
    <property type="component" value="Chromosome"/>
</dbReference>
<dbReference type="InterPro" id="IPR024674">
    <property type="entry name" value="HpaB/PvcC/4-BUDH_N"/>
</dbReference>
<evidence type="ECO:0000313" key="6">
    <source>
        <dbReference type="EMBL" id="AWR95858.1"/>
    </source>
</evidence>
<proteinExistence type="predicted"/>
<dbReference type="GeneID" id="36830718"/>
<dbReference type="InterPro" id="IPR004925">
    <property type="entry name" value="HpaB/PvcC/4-BUDH"/>
</dbReference>
<dbReference type="RefSeq" id="WP_110271736.1">
    <property type="nucleotide sequence ID" value="NZ_CP029289.2"/>
</dbReference>
<dbReference type="PIRSF" id="PIRSF000331">
    <property type="entry name" value="HpaA_HpaB"/>
    <property type="match status" value="1"/>
</dbReference>
<dbReference type="InterPro" id="IPR046373">
    <property type="entry name" value="Acyl-CoA_Oxase/DH_mid-dom_sf"/>
</dbReference>
<dbReference type="Pfam" id="PF03241">
    <property type="entry name" value="HpaB"/>
    <property type="match status" value="1"/>
</dbReference>
<evidence type="ECO:0000313" key="7">
    <source>
        <dbReference type="Proteomes" id="UP000248044"/>
    </source>
</evidence>
<dbReference type="Pfam" id="PF11794">
    <property type="entry name" value="HpaB_N"/>
    <property type="match status" value="1"/>
</dbReference>
<dbReference type="SUPFAM" id="SSF47203">
    <property type="entry name" value="Acyl-CoA dehydrogenase C-terminal domain-like"/>
    <property type="match status" value="1"/>
</dbReference>
<dbReference type="PANTHER" id="PTHR36117:SF3">
    <property type="entry name" value="4-HYDROXYPHENYLACETATE 3-MONOOXYGENASE-RELATED"/>
    <property type="match status" value="1"/>
</dbReference>
<keyword evidence="2" id="KW-0274">FAD</keyword>
<dbReference type="AlphaFoldDB" id="A0A2U9IIH9"/>
<reference evidence="6 7" key="1">
    <citation type="submission" date="2018-05" db="EMBL/GenBank/DDBJ databases">
        <title>Complete Genome Sequences of Extremely Thermoacidophilic, Metal-Mobilizing Type-Strain Members of the Archaeal Family Sulfolobaceae: Acidianus brierleyi DSM-1651T, Acidianus sulfidivorans DSM-18786T, Metallosphaera hakonensis DSM-7519T, and Metallosphaera prunae DSM-10039T.</title>
        <authorList>
            <person name="Counts J.A."/>
            <person name="Kelly R.M."/>
        </authorList>
    </citation>
    <scope>NUCLEOTIDE SEQUENCE [LARGE SCALE GENOMIC DNA]</scope>
    <source>
        <strain evidence="6 7">DSM 1651</strain>
    </source>
</reference>
<dbReference type="Gene3D" id="2.40.110.10">
    <property type="entry name" value="Butyryl-CoA Dehydrogenase, subunit A, domain 2"/>
    <property type="match status" value="1"/>
</dbReference>
<dbReference type="KEGG" id="abri:DFR85_01140"/>
<name>A0A2U9IIH9_9CREN</name>
<dbReference type="SUPFAM" id="SSF56645">
    <property type="entry name" value="Acyl-CoA dehydrogenase NM domain-like"/>
    <property type="match status" value="1"/>
</dbReference>
<evidence type="ECO:0000259" key="5">
    <source>
        <dbReference type="Pfam" id="PF11794"/>
    </source>
</evidence>
<accession>A0A2U9IIH9</accession>
<dbReference type="EMBL" id="CP029289">
    <property type="protein sequence ID" value="AWR95858.1"/>
    <property type="molecule type" value="Genomic_DNA"/>
</dbReference>
<organism evidence="6 7">
    <name type="scientific">Acidianus brierleyi</name>
    <dbReference type="NCBI Taxonomy" id="41673"/>
    <lineage>
        <taxon>Archaea</taxon>
        <taxon>Thermoproteota</taxon>
        <taxon>Thermoprotei</taxon>
        <taxon>Sulfolobales</taxon>
        <taxon>Sulfolobaceae</taxon>
        <taxon>Acidianus</taxon>
    </lineage>
</organism>
<dbReference type="InterPro" id="IPR036250">
    <property type="entry name" value="AcylCo_DH-like_C"/>
</dbReference>
<feature type="domain" description="HpaB/PvcC/4-BUDH N-terminal" evidence="5">
    <location>
        <begin position="5"/>
        <end position="268"/>
    </location>
</feature>
<evidence type="ECO:0000256" key="1">
    <source>
        <dbReference type="ARBA" id="ARBA00022630"/>
    </source>
</evidence>
<dbReference type="OrthoDB" id="32865at2157"/>
<dbReference type="Gene3D" id="1.10.3140.10">
    <property type="entry name" value="4-hydroxybutyryl-coa dehydratase, domain 1"/>
    <property type="match status" value="1"/>
</dbReference>
<gene>
    <name evidence="6" type="ORF">DFR85_01140</name>
</gene>
<dbReference type="PANTHER" id="PTHR36117">
    <property type="entry name" value="4-HYDROXYPHENYLACETATE 3-MONOOXYGENASE-RELATED"/>
    <property type="match status" value="1"/>
</dbReference>
<dbReference type="Gene3D" id="1.20.140.10">
    <property type="entry name" value="Butyryl-CoA Dehydrogenase, subunit A, domain 3"/>
    <property type="match status" value="1"/>
</dbReference>
<evidence type="ECO:0000259" key="4">
    <source>
        <dbReference type="Pfam" id="PF03241"/>
    </source>
</evidence>
<dbReference type="InterPro" id="IPR009100">
    <property type="entry name" value="AcylCoA_DH/oxidase_NM_dom_sf"/>
</dbReference>
<feature type="domain" description="HpaB/PvcC/4-BUDH C-terminal" evidence="4">
    <location>
        <begin position="275"/>
        <end position="475"/>
    </location>
</feature>
<keyword evidence="1" id="KW-0285">Flavoprotein</keyword>
<evidence type="ECO:0000256" key="3">
    <source>
        <dbReference type="ARBA" id="ARBA00023002"/>
    </source>
</evidence>
<dbReference type="InterPro" id="IPR024719">
    <property type="entry name" value="HpaB/PvcC/4-BUDH_C"/>
</dbReference>
<keyword evidence="3" id="KW-0560">Oxidoreductase</keyword>